<keyword evidence="2 5" id="KW-0812">Transmembrane</keyword>
<comment type="subcellular location">
    <subcellularLocation>
        <location evidence="1">Membrane</location>
        <topology evidence="1">Multi-pass membrane protein</topology>
    </subcellularLocation>
</comment>
<evidence type="ECO:0000256" key="4">
    <source>
        <dbReference type="ARBA" id="ARBA00023136"/>
    </source>
</evidence>
<proteinExistence type="predicted"/>
<evidence type="ECO:0000313" key="7">
    <source>
        <dbReference type="Proteomes" id="UP000509704"/>
    </source>
</evidence>
<dbReference type="Pfam" id="PF08507">
    <property type="entry name" value="COPI_assoc"/>
    <property type="match status" value="1"/>
</dbReference>
<evidence type="ECO:0000313" key="6">
    <source>
        <dbReference type="EMBL" id="QLG74578.1"/>
    </source>
</evidence>
<dbReference type="EMBL" id="CP058610">
    <property type="protein sequence ID" value="QLG74578.1"/>
    <property type="molecule type" value="Genomic_DNA"/>
</dbReference>
<feature type="transmembrane region" description="Helical" evidence="5">
    <location>
        <begin position="68"/>
        <end position="88"/>
    </location>
</feature>
<organism evidence="6 7">
    <name type="scientific">Zygotorulaspora mrakii</name>
    <name type="common">Zygosaccharomyces mrakii</name>
    <dbReference type="NCBI Taxonomy" id="42260"/>
    <lineage>
        <taxon>Eukaryota</taxon>
        <taxon>Fungi</taxon>
        <taxon>Dikarya</taxon>
        <taxon>Ascomycota</taxon>
        <taxon>Saccharomycotina</taxon>
        <taxon>Saccharomycetes</taxon>
        <taxon>Saccharomycetales</taxon>
        <taxon>Saccharomycetaceae</taxon>
        <taxon>Zygotorulaspora</taxon>
    </lineage>
</organism>
<dbReference type="GO" id="GO:0000139">
    <property type="term" value="C:Golgi membrane"/>
    <property type="evidence" value="ECO:0007669"/>
    <property type="project" value="TreeGrafter"/>
</dbReference>
<dbReference type="GO" id="GO:0016192">
    <property type="term" value="P:vesicle-mediated transport"/>
    <property type="evidence" value="ECO:0007669"/>
    <property type="project" value="TreeGrafter"/>
</dbReference>
<evidence type="ECO:0008006" key="8">
    <source>
        <dbReference type="Google" id="ProtNLM"/>
    </source>
</evidence>
<dbReference type="Proteomes" id="UP000509704">
    <property type="component" value="Chromosome 7"/>
</dbReference>
<feature type="transmembrane region" description="Helical" evidence="5">
    <location>
        <begin position="94"/>
        <end position="113"/>
    </location>
</feature>
<dbReference type="AlphaFoldDB" id="A0A7H9B771"/>
<keyword evidence="7" id="KW-1185">Reference proteome</keyword>
<dbReference type="GeneID" id="59238361"/>
<evidence type="ECO:0000256" key="2">
    <source>
        <dbReference type="ARBA" id="ARBA00022692"/>
    </source>
</evidence>
<feature type="transmembrane region" description="Helical" evidence="5">
    <location>
        <begin position="7"/>
        <end position="31"/>
    </location>
</feature>
<gene>
    <name evidence="6" type="ORF">HG535_0G04610</name>
</gene>
<dbReference type="PANTHER" id="PTHR28128:SF1">
    <property type="entry name" value="GOLGI APPARATUS MEMBRANE PROTEIN TVP15"/>
    <property type="match status" value="1"/>
</dbReference>
<name>A0A7H9B771_ZYGMR</name>
<dbReference type="KEGG" id="zmk:HG535_0G04610"/>
<feature type="transmembrane region" description="Helical" evidence="5">
    <location>
        <begin position="37"/>
        <end position="56"/>
    </location>
</feature>
<evidence type="ECO:0000256" key="3">
    <source>
        <dbReference type="ARBA" id="ARBA00022989"/>
    </source>
</evidence>
<dbReference type="RefSeq" id="XP_037146303.1">
    <property type="nucleotide sequence ID" value="XM_037290408.1"/>
</dbReference>
<dbReference type="InterPro" id="IPR013714">
    <property type="entry name" value="Golgi_TVP15"/>
</dbReference>
<keyword evidence="3 5" id="KW-1133">Transmembrane helix</keyword>
<sequence length="139" mass="15490">MSAVPLIFFKIANLTFGTLALGAAISQFTYITSNFNAFLLAIYGVVFCIPIIYLEFKVPPNLYRFASNYFSFLGRGLTYILIGFLINFGGIFKILITLTAVMLGLVYILFQFLPQVEEPQNFRGEGSPIAVDGDYDDVI</sequence>
<evidence type="ECO:0000256" key="1">
    <source>
        <dbReference type="ARBA" id="ARBA00004141"/>
    </source>
</evidence>
<protein>
    <recommendedName>
        <fullName evidence="8">Golgi apparatus membrane protein TVP15</fullName>
    </recommendedName>
</protein>
<evidence type="ECO:0000256" key="5">
    <source>
        <dbReference type="SAM" id="Phobius"/>
    </source>
</evidence>
<dbReference type="PANTHER" id="PTHR28128">
    <property type="entry name" value="GOLGI APPARATUS MEMBRANE PROTEIN TVP15"/>
    <property type="match status" value="1"/>
</dbReference>
<reference evidence="6 7" key="1">
    <citation type="submission" date="2020-07" db="EMBL/GenBank/DDBJ databases">
        <title>The yeast mating-type switching endonuclease HO is a domesticated member of an unorthodox homing genetic element family.</title>
        <authorList>
            <person name="Coughlan A.Y."/>
            <person name="Lombardi L."/>
            <person name="Braun-Galleani S."/>
            <person name="Martos A.R."/>
            <person name="Galeote V."/>
            <person name="Bigey F."/>
            <person name="Dequin S."/>
            <person name="Byrne K.P."/>
            <person name="Wolfe K.H."/>
        </authorList>
    </citation>
    <scope>NUCLEOTIDE SEQUENCE [LARGE SCALE GENOMIC DNA]</scope>
    <source>
        <strain evidence="6 7">NRRL Y-6702</strain>
    </source>
</reference>
<accession>A0A7H9B771</accession>
<keyword evidence="4 5" id="KW-0472">Membrane</keyword>
<dbReference type="OrthoDB" id="423534at2759"/>